<dbReference type="EMBL" id="AJIX01000040">
    <property type="protein sequence ID" value="KGR05204.1"/>
    <property type="molecule type" value="Genomic_DNA"/>
</dbReference>
<feature type="domain" description="UDENN" evidence="3">
    <location>
        <begin position="192"/>
        <end position="648"/>
    </location>
</feature>
<evidence type="ECO:0000313" key="5">
    <source>
        <dbReference type="Proteomes" id="UP000030161"/>
    </source>
</evidence>
<dbReference type="GO" id="GO:0005737">
    <property type="term" value="C:cytoplasm"/>
    <property type="evidence" value="ECO:0007669"/>
    <property type="project" value="TreeGrafter"/>
</dbReference>
<feature type="compositionally biased region" description="Low complexity" evidence="2">
    <location>
        <begin position="45"/>
        <end position="67"/>
    </location>
</feature>
<reference evidence="4 5" key="1">
    <citation type="submission" date="2013-12" db="EMBL/GenBank/DDBJ databases">
        <title>The Genome Sequence of Candida albicans P78048.</title>
        <authorList>
            <consortium name="The Broad Institute Genome Sequencing Platform"/>
            <consortium name="The Broad Institute Genome Sequencing Center for Infectious Disease"/>
            <person name="Cuomo C."/>
            <person name="Bennett R."/>
            <person name="Hirakawa M."/>
            <person name="Noverr M."/>
            <person name="Mitchell A."/>
            <person name="Young S.K."/>
            <person name="Zeng Q."/>
            <person name="Gargeya S."/>
            <person name="Fitzgerald M."/>
            <person name="Abouelleil A."/>
            <person name="Alvarado L."/>
            <person name="Berlin A.M."/>
            <person name="Chapman S.B."/>
            <person name="Dewar J."/>
            <person name="Goldberg J."/>
            <person name="Griggs A."/>
            <person name="Gujja S."/>
            <person name="Hansen M."/>
            <person name="Howarth C."/>
            <person name="Imamovic A."/>
            <person name="Larimer J."/>
            <person name="McCowan C."/>
            <person name="Murphy C."/>
            <person name="Pearson M."/>
            <person name="Priest M."/>
            <person name="Roberts A."/>
            <person name="Saif S."/>
            <person name="Shea T."/>
            <person name="Sykes S."/>
            <person name="Wortman J."/>
            <person name="Nusbaum C."/>
            <person name="Birren B."/>
        </authorList>
    </citation>
    <scope>NUCLEOTIDE SEQUENCE [LARGE SCALE GENOMIC DNA]</scope>
    <source>
        <strain evidence="4 5">P78048</strain>
    </source>
</reference>
<name>A0AB34PPA0_CANAX</name>
<dbReference type="PANTHER" id="PTHR31017">
    <property type="entry name" value="LATE SECRETORY PATHWAY PROTEIN AVL9-RELATED"/>
    <property type="match status" value="1"/>
</dbReference>
<evidence type="ECO:0000313" key="4">
    <source>
        <dbReference type="EMBL" id="KGR05204.1"/>
    </source>
</evidence>
<dbReference type="AlphaFoldDB" id="A0AB34PPA0"/>
<feature type="compositionally biased region" description="Low complexity" evidence="2">
    <location>
        <begin position="1"/>
        <end position="13"/>
    </location>
</feature>
<feature type="region of interest" description="Disordered" evidence="2">
    <location>
        <begin position="1"/>
        <end position="182"/>
    </location>
</feature>
<protein>
    <recommendedName>
        <fullName evidence="3">UDENN domain-containing protein</fullName>
    </recommendedName>
</protein>
<feature type="region of interest" description="Disordered" evidence="2">
    <location>
        <begin position="689"/>
        <end position="785"/>
    </location>
</feature>
<comment type="caution">
    <text evidence="4">The sequence shown here is derived from an EMBL/GenBank/DDBJ whole genome shotgun (WGS) entry which is preliminary data.</text>
</comment>
<feature type="compositionally biased region" description="Acidic residues" evidence="2">
    <location>
        <begin position="694"/>
        <end position="729"/>
    </location>
</feature>
<organism evidence="4 5">
    <name type="scientific">Candida albicans P78048</name>
    <dbReference type="NCBI Taxonomy" id="1094989"/>
    <lineage>
        <taxon>Eukaryota</taxon>
        <taxon>Fungi</taxon>
        <taxon>Dikarya</taxon>
        <taxon>Ascomycota</taxon>
        <taxon>Saccharomycotina</taxon>
        <taxon>Pichiomycetes</taxon>
        <taxon>Debaryomycetaceae</taxon>
        <taxon>Candida/Lodderomyces clade</taxon>
        <taxon>Candida</taxon>
    </lineage>
</organism>
<evidence type="ECO:0000256" key="2">
    <source>
        <dbReference type="SAM" id="MobiDB-lite"/>
    </source>
</evidence>
<feature type="compositionally biased region" description="Polar residues" evidence="2">
    <location>
        <begin position="14"/>
        <end position="29"/>
    </location>
</feature>
<feature type="compositionally biased region" description="Polar residues" evidence="2">
    <location>
        <begin position="169"/>
        <end position="182"/>
    </location>
</feature>
<dbReference type="Pfam" id="PF09794">
    <property type="entry name" value="Avl9"/>
    <property type="match status" value="1"/>
</dbReference>
<evidence type="ECO:0000259" key="3">
    <source>
        <dbReference type="PROSITE" id="PS50211"/>
    </source>
</evidence>
<proteinExistence type="inferred from homology"/>
<gene>
    <name evidence="4" type="ORF">MG3_05199</name>
</gene>
<dbReference type="InterPro" id="IPR051731">
    <property type="entry name" value="DENND11/AVL9_GEFs"/>
</dbReference>
<comment type="similarity">
    <text evidence="1">Belongs to the AVL9 family.</text>
</comment>
<dbReference type="InterPro" id="IPR018307">
    <property type="entry name" value="ABL9/DENND6_dom"/>
</dbReference>
<evidence type="ECO:0000256" key="1">
    <source>
        <dbReference type="ARBA" id="ARBA00038178"/>
    </source>
</evidence>
<dbReference type="Proteomes" id="UP000030161">
    <property type="component" value="Unassembled WGS sequence"/>
</dbReference>
<accession>A0AB34PPA0</accession>
<dbReference type="PANTHER" id="PTHR31017:SF1">
    <property type="entry name" value="LATE SECRETORY PATHWAY PROTEIN AVL9 HOMOLOG"/>
    <property type="match status" value="1"/>
</dbReference>
<dbReference type="PROSITE" id="PS50211">
    <property type="entry name" value="DENN"/>
    <property type="match status" value="1"/>
</dbReference>
<dbReference type="InterPro" id="IPR037516">
    <property type="entry name" value="Tripartite_DENN"/>
</dbReference>
<feature type="compositionally biased region" description="Basic and acidic residues" evidence="2">
    <location>
        <begin position="143"/>
        <end position="153"/>
    </location>
</feature>
<sequence length="800" mass="91753">MSSDNSLMESESSFISTPQKSQKRQSFGSSGCDLRPLRLTKQRNRNSIISNSSNSPSGTPTTPSFDSPSRKGSLPTNEEFHCRPIRLGRNASTHSEDRHNSISSIKKLTSDNNINSKSSEIKKSIDEELSTTDSHSSHSSKRQSFDSQRRKSDSSNSSKRKSIQIKNLPITSTTTRNSSKRASQSQYDDMIFAICLVDFHHQRGPEIQWWKSNYHPDYKQGLFKNIPFQALPDGSHLFEETFSNFNLVYDFDQKQSIDDFNDVNNFKGDPRHLKTLFGCSCVRQVKTSDLTEEERERNKDITRSIVQKAIVVITRKQPIFTKIKDKLSIIAKSYFQQETFDNFEILDNLFENLNGQFKLVDNEMHTELEQEEENYVNLNLKSTVGKFRSRFLIIFKSLLLEKKVLIYSNNNLEALTQFQNNMLSLMPNLINNLDDSGCPLIDYAETNGPLSKPQSLNTTNRVSMLRFFGLPLQIFNTKNSFWNPYLPLQQLDELAVNSFMIGCSNLLFVNQATSYGIDVLINLDTNEVTYPKNLYATEDLQLSALDKKFIHHLVNCDQTTTKHDDFIGSDDYIRYKFEDYLNSLISTMRYNQYSERFGQPPPGFNEASHITEFNMKFIESWKKTQNFKIWNMMADEFIFNFIEPKHTALDLKDEPYSINKNISNFFNSFKAKTTAITNTSSMNDQTIKAHKFIEDDDQDEDKDEDKDKEEEEEDDDDDEYNNENEDTVDELVAGFEKVVPLTEDKSMGTPSSPIIPSTPKTPKSITPTTSKSTTPTTTASTETIGKRLSTWTIGWGFGKK</sequence>
<feature type="compositionally biased region" description="Low complexity" evidence="2">
    <location>
        <begin position="749"/>
        <end position="781"/>
    </location>
</feature>